<feature type="region of interest" description="Disordered" evidence="1">
    <location>
        <begin position="249"/>
        <end position="288"/>
    </location>
</feature>
<feature type="compositionally biased region" description="Acidic residues" evidence="1">
    <location>
        <begin position="604"/>
        <end position="613"/>
    </location>
</feature>
<dbReference type="InterPro" id="IPR020012">
    <property type="entry name" value="LysM_FimV"/>
</dbReference>
<feature type="compositionally biased region" description="Basic and acidic residues" evidence="1">
    <location>
        <begin position="591"/>
        <end position="603"/>
    </location>
</feature>
<feature type="compositionally biased region" description="Basic and acidic residues" evidence="1">
    <location>
        <begin position="620"/>
        <end position="629"/>
    </location>
</feature>
<keyword evidence="2" id="KW-1133">Transmembrane helix</keyword>
<feature type="compositionally biased region" description="Polar residues" evidence="1">
    <location>
        <begin position="518"/>
        <end position="527"/>
    </location>
</feature>
<feature type="region of interest" description="Disordered" evidence="1">
    <location>
        <begin position="476"/>
        <end position="711"/>
    </location>
</feature>
<feature type="compositionally biased region" description="Low complexity" evidence="1">
    <location>
        <begin position="373"/>
        <end position="386"/>
    </location>
</feature>
<dbReference type="NCBIfam" id="TIGR03505">
    <property type="entry name" value="FimV_core"/>
    <property type="match status" value="1"/>
</dbReference>
<accession>A0A7Y3TXT0</accession>
<feature type="region of interest" description="Disordered" evidence="1">
    <location>
        <begin position="125"/>
        <end position="167"/>
    </location>
</feature>
<keyword evidence="2" id="KW-0812">Transmembrane</keyword>
<feature type="domain" description="FimV N-terminal" evidence="4">
    <location>
        <begin position="23"/>
        <end position="128"/>
    </location>
</feature>
<evidence type="ECO:0000256" key="3">
    <source>
        <dbReference type="SAM" id="SignalP"/>
    </source>
</evidence>
<feature type="chain" id="PRO_5031017787" description="FimV N-terminal domain-containing protein" evidence="3">
    <location>
        <begin position="23"/>
        <end position="711"/>
    </location>
</feature>
<dbReference type="EMBL" id="JABFHI010000004">
    <property type="protein sequence ID" value="NOG32177.1"/>
    <property type="molecule type" value="Genomic_DNA"/>
</dbReference>
<evidence type="ECO:0000256" key="1">
    <source>
        <dbReference type="SAM" id="MobiDB-lite"/>
    </source>
</evidence>
<feature type="compositionally biased region" description="Low complexity" evidence="1">
    <location>
        <begin position="140"/>
        <end position="159"/>
    </location>
</feature>
<feature type="compositionally biased region" description="Low complexity" evidence="1">
    <location>
        <begin position="252"/>
        <end position="275"/>
    </location>
</feature>
<reference evidence="5 6" key="2">
    <citation type="submission" date="2020-06" db="EMBL/GenBank/DDBJ databases">
        <title>Halomonas songnenensis sp. nov., a moderately halophilic bacterium isolated from saline and alkaline soils.</title>
        <authorList>
            <person name="Jiang J."/>
            <person name="Pan Y."/>
        </authorList>
    </citation>
    <scope>NUCLEOTIDE SEQUENCE [LARGE SCALE GENOMIC DNA]</scope>
    <source>
        <strain evidence="5 6">TBZ9</strain>
    </source>
</reference>
<comment type="caution">
    <text evidence="5">The sequence shown here is derived from an EMBL/GenBank/DDBJ whole genome shotgun (WGS) entry which is preliminary data.</text>
</comment>
<evidence type="ECO:0000259" key="4">
    <source>
        <dbReference type="Pfam" id="PF25800"/>
    </source>
</evidence>
<feature type="compositionally biased region" description="Basic and acidic residues" evidence="1">
    <location>
        <begin position="665"/>
        <end position="677"/>
    </location>
</feature>
<dbReference type="InterPro" id="IPR057840">
    <property type="entry name" value="FimV_N"/>
</dbReference>
<evidence type="ECO:0000313" key="6">
    <source>
        <dbReference type="Proteomes" id="UP000588806"/>
    </source>
</evidence>
<feature type="compositionally biased region" description="Polar residues" evidence="1">
    <location>
        <begin position="481"/>
        <end position="499"/>
    </location>
</feature>
<feature type="compositionally biased region" description="Basic and acidic residues" evidence="1">
    <location>
        <begin position="530"/>
        <end position="547"/>
    </location>
</feature>
<feature type="region of interest" description="Disordered" evidence="1">
    <location>
        <begin position="452"/>
        <end position="471"/>
    </location>
</feature>
<evidence type="ECO:0000313" key="5">
    <source>
        <dbReference type="EMBL" id="NOG32177.1"/>
    </source>
</evidence>
<keyword evidence="2" id="KW-0472">Membrane</keyword>
<organism evidence="5 6">
    <name type="scientific">Vreelandella azerica</name>
    <dbReference type="NCBI Taxonomy" id="2732867"/>
    <lineage>
        <taxon>Bacteria</taxon>
        <taxon>Pseudomonadati</taxon>
        <taxon>Pseudomonadota</taxon>
        <taxon>Gammaproteobacteria</taxon>
        <taxon>Oceanospirillales</taxon>
        <taxon>Halomonadaceae</taxon>
        <taxon>Vreelandella</taxon>
    </lineage>
</organism>
<feature type="region of interest" description="Disordered" evidence="1">
    <location>
        <begin position="373"/>
        <end position="399"/>
    </location>
</feature>
<dbReference type="AlphaFoldDB" id="A0A7Y3TXT0"/>
<keyword evidence="3" id="KW-0732">Signal</keyword>
<gene>
    <name evidence="5" type="ORF">HLB35_11180</name>
</gene>
<dbReference type="RefSeq" id="WP_171702634.1">
    <property type="nucleotide sequence ID" value="NZ_JABFHI010000004.1"/>
</dbReference>
<dbReference type="Pfam" id="PF25800">
    <property type="entry name" value="FimV_N"/>
    <property type="match status" value="1"/>
</dbReference>
<feature type="compositionally biased region" description="Polar residues" evidence="1">
    <location>
        <begin position="276"/>
        <end position="286"/>
    </location>
</feature>
<feature type="compositionally biased region" description="Low complexity" evidence="1">
    <location>
        <begin position="501"/>
        <end position="517"/>
    </location>
</feature>
<feature type="signal peptide" evidence="3">
    <location>
        <begin position="1"/>
        <end position="22"/>
    </location>
</feature>
<sequence length="711" mass="76039">MKRLILLAVLAAWGAVSPLAMALDIGEPNVESSLDSPLRATVPLTDTSGFSTDDIRVGLAEPSAFRALGLDWTSLTENVSISLEGGSRPYLQLTSSTPVNDPWLDLLLTLETPDGRQSQVLTLLFDPPGTPSAQASEAGSSRVVSSTPVSAPTSPQSSADSVSSREPAYINSGDTLWSVAERVKPPQASVQQMMLALLEANESRFPSGNINDMRAGYTLEMPSDAEVFSQSPANAARIIDTMNTAWRNRSNESAQPVSTASSSSASSSQTAATESGEPSESATPSEDTPLADVALAEAAVEGGSAADSNDSDVVISPQALEVAQALNRQLRDMRLDEQRQQLDQLRQERELMQAEIEALRNEVASLNQALAAAQSLAPQGSPSSQPDEQTAVTEDSPADQPGALAQAMAWSQDFYSQSLRDSRWPLAAAAVLLLLVLLLMIRRRQAKEWQEVKTHQADAEPSGATNVVQPAPKAAYVPPETAQSAAAVTPASTQASETGEASKTSGISESSKASESSQTVTRDNPSRFSAIEEARETVQVKTRHEDTPENAADTLESQPADLRRSQASGLFGKASPDSEPLDQAIVSSQEPEEKNEATKKAEAEGDTQADESAETGQQRHGNDERKHFIDYQPPSLSAEPQSDKDTETLMQPTVEFEAPGDANDQAEKQSSSRDQKRANTQAANQKVDLNDDWEIEEVAFQRPGRDNMRSS</sequence>
<dbReference type="Proteomes" id="UP000588806">
    <property type="component" value="Unassembled WGS sequence"/>
</dbReference>
<evidence type="ECO:0000256" key="2">
    <source>
        <dbReference type="SAM" id="Phobius"/>
    </source>
</evidence>
<feature type="transmembrane region" description="Helical" evidence="2">
    <location>
        <begin position="424"/>
        <end position="441"/>
    </location>
</feature>
<name>A0A7Y3TXT0_9GAMM</name>
<reference evidence="5 6" key="1">
    <citation type="submission" date="2020-05" db="EMBL/GenBank/DDBJ databases">
        <authorList>
            <person name="Ruan W."/>
            <person name="Jeon C.O."/>
            <person name="Chun B.H."/>
        </authorList>
    </citation>
    <scope>NUCLEOTIDE SEQUENCE [LARGE SCALE GENOMIC DNA]</scope>
    <source>
        <strain evidence="5 6">TBZ9</strain>
    </source>
</reference>
<keyword evidence="6" id="KW-1185">Reference proteome</keyword>
<protein>
    <recommendedName>
        <fullName evidence="4">FimV N-terminal domain-containing protein</fullName>
    </recommendedName>
</protein>
<proteinExistence type="predicted"/>